<organism evidence="4">
    <name type="scientific">Solanum lycopersicum</name>
    <name type="common">Tomato</name>
    <name type="synonym">Lycopersicon esculentum</name>
    <dbReference type="NCBI Taxonomy" id="4081"/>
    <lineage>
        <taxon>Eukaryota</taxon>
        <taxon>Viridiplantae</taxon>
        <taxon>Streptophyta</taxon>
        <taxon>Embryophyta</taxon>
        <taxon>Tracheophyta</taxon>
        <taxon>Spermatophyta</taxon>
        <taxon>Magnoliopsida</taxon>
        <taxon>eudicotyledons</taxon>
        <taxon>Gunneridae</taxon>
        <taxon>Pentapetalae</taxon>
        <taxon>asterids</taxon>
        <taxon>lamiids</taxon>
        <taxon>Solanales</taxon>
        <taxon>Solanaceae</taxon>
        <taxon>Solanoideae</taxon>
        <taxon>Solaneae</taxon>
        <taxon>Solanum</taxon>
        <taxon>Solanum subgen. Lycopersicon</taxon>
    </lineage>
</organism>
<protein>
    <recommendedName>
        <fullName evidence="6">Reverse transcriptase/retrotransposon-derived protein RNase H-like domain-containing protein</fullName>
    </recommendedName>
</protein>
<dbReference type="GO" id="GO:0046983">
    <property type="term" value="F:protein dimerization activity"/>
    <property type="evidence" value="ECO:0007669"/>
    <property type="project" value="InterPro"/>
</dbReference>
<dbReference type="Pfam" id="PF17919">
    <property type="entry name" value="RT_RNaseH_2"/>
    <property type="match status" value="1"/>
</dbReference>
<feature type="domain" description="Reverse transcriptase/retrotransposon-derived protein RNase H-like" evidence="3">
    <location>
        <begin position="402"/>
        <end position="453"/>
    </location>
</feature>
<reference evidence="4" key="2">
    <citation type="submission" date="2019-01" db="UniProtKB">
        <authorList>
            <consortium name="EnsemblPlants"/>
        </authorList>
    </citation>
    <scope>IDENTIFICATION</scope>
    <source>
        <strain evidence="4">cv. Heinz 1706</strain>
    </source>
</reference>
<accession>A0A3Q7FIB0</accession>
<dbReference type="InParanoid" id="A0A3Q7FIB0"/>
<feature type="compositionally biased region" description="Basic and acidic residues" evidence="1">
    <location>
        <begin position="242"/>
        <end position="254"/>
    </location>
</feature>
<dbReference type="SUPFAM" id="SSF53098">
    <property type="entry name" value="Ribonuclease H-like"/>
    <property type="match status" value="1"/>
</dbReference>
<keyword evidence="5" id="KW-1185">Reference proteome</keyword>
<reference evidence="4" key="1">
    <citation type="journal article" date="2012" name="Nature">
        <title>The tomato genome sequence provides insights into fleshy fruit evolution.</title>
        <authorList>
            <consortium name="Tomato Genome Consortium"/>
        </authorList>
    </citation>
    <scope>NUCLEOTIDE SEQUENCE [LARGE SCALE GENOMIC DNA]</scope>
    <source>
        <strain evidence="4">cv. Heinz 1706</strain>
    </source>
</reference>
<dbReference type="Gene3D" id="3.10.10.10">
    <property type="entry name" value="HIV Type 1 Reverse Transcriptase, subunit A, domain 1"/>
    <property type="match status" value="1"/>
</dbReference>
<dbReference type="SUPFAM" id="SSF56672">
    <property type="entry name" value="DNA/RNA polymerases"/>
    <property type="match status" value="2"/>
</dbReference>
<name>A0A3Q7FIB0_SOLLC</name>
<evidence type="ECO:0000256" key="1">
    <source>
        <dbReference type="SAM" id="MobiDB-lite"/>
    </source>
</evidence>
<feature type="region of interest" description="Disordered" evidence="1">
    <location>
        <begin position="176"/>
        <end position="254"/>
    </location>
</feature>
<dbReference type="PANTHER" id="PTHR33064:SF40">
    <property type="entry name" value="REVERSE TRANSCRIPTASE_RETROTRANSPOSON-DERIVED PROTEIN RNASE H-LIKE DOMAIN-CONTAINING PROTEIN"/>
    <property type="match status" value="1"/>
</dbReference>
<dbReference type="PANTHER" id="PTHR33064">
    <property type="entry name" value="POL PROTEIN"/>
    <property type="match status" value="1"/>
</dbReference>
<feature type="compositionally biased region" description="Basic and acidic residues" evidence="1">
    <location>
        <begin position="214"/>
        <end position="233"/>
    </location>
</feature>
<dbReference type="STRING" id="4081.A0A3Q7FIB0"/>
<dbReference type="InterPro" id="IPR043502">
    <property type="entry name" value="DNA/RNA_pol_sf"/>
</dbReference>
<evidence type="ECO:0000259" key="2">
    <source>
        <dbReference type="Pfam" id="PF05699"/>
    </source>
</evidence>
<dbReference type="Gramene" id="Solyc02g036397.1.1">
    <property type="protein sequence ID" value="Solyc02g036397.1.1"/>
    <property type="gene ID" value="Solyc02g036397.1"/>
</dbReference>
<dbReference type="EnsemblPlants" id="Solyc02g036397.1.1">
    <property type="protein sequence ID" value="Solyc02g036397.1.1"/>
    <property type="gene ID" value="Solyc02g036397.1"/>
</dbReference>
<dbReference type="InterPro" id="IPR008906">
    <property type="entry name" value="HATC_C_dom"/>
</dbReference>
<feature type="domain" description="HAT C-terminal dimerisation" evidence="2">
    <location>
        <begin position="3"/>
        <end position="60"/>
    </location>
</feature>
<evidence type="ECO:0008006" key="6">
    <source>
        <dbReference type="Google" id="ProtNLM"/>
    </source>
</evidence>
<dbReference type="Proteomes" id="UP000004994">
    <property type="component" value="Chromosome 2"/>
</dbReference>
<dbReference type="Gene3D" id="3.30.70.270">
    <property type="match status" value="1"/>
</dbReference>
<feature type="compositionally biased region" description="Polar residues" evidence="1">
    <location>
        <begin position="198"/>
        <end position="213"/>
    </location>
</feature>
<dbReference type="AlphaFoldDB" id="A0A3Q7FIB0"/>
<evidence type="ECO:0000259" key="3">
    <source>
        <dbReference type="Pfam" id="PF17919"/>
    </source>
</evidence>
<evidence type="ECO:0000313" key="5">
    <source>
        <dbReference type="Proteomes" id="UP000004994"/>
    </source>
</evidence>
<dbReference type="InterPro" id="IPR051320">
    <property type="entry name" value="Viral_Replic_Matur_Polypro"/>
</dbReference>
<dbReference type="FunFam" id="3.30.70.270:FF:000020">
    <property type="entry name" value="Transposon Tf2-6 polyprotein-like Protein"/>
    <property type="match status" value="1"/>
</dbReference>
<proteinExistence type="predicted"/>
<dbReference type="InterPro" id="IPR041577">
    <property type="entry name" value="RT_RNaseH_2"/>
</dbReference>
<dbReference type="InterPro" id="IPR043128">
    <property type="entry name" value="Rev_trsase/Diguanyl_cyclase"/>
</dbReference>
<dbReference type="InterPro" id="IPR012337">
    <property type="entry name" value="RNaseH-like_sf"/>
</dbReference>
<sequence length="454" mass="51864">PTEDILKWWRDRGKGFPKLVPMVRDILAMQASSVSSKGVFSAARFQLGEHRDSLTSDSLEISEFRGEKSAQDAENFLWQMDAYFEHRKKADMEKGVCFIEGWEQFKGELKRQFYPQNVVHEAHRSEDLLFYFLDGLQNWAKHELQRRQVHDVDEAIVVAESLNDFRADAAKGRDNWSKVVPPKVDNNRKKSRPIPNRGINTKGNTRGQPSNFRKSYEDRKKGAAHHEAAREGCDLNEGSAGEQRRQNSETDKGKNVVVATPEVHAWYPLFGHQKFSEAVPLPHCIDQIELVPEGKPPAITPYHMEPSELEELRKQLKELLDSGHIRSSKWEKCSFSQPTVQFLGHTISHGETRMDGDKAPTKVPELRSFLGLANYYRCFIFSYSAIAAPFTDLLKKNREWEWSDASQTAFERLKAAVTEEPVLALLDFTKAFEVYTDASDFAIGGVLMQEEDTN</sequence>
<evidence type="ECO:0000313" key="4">
    <source>
        <dbReference type="EnsemblPlants" id="Solyc02g036397.1.1"/>
    </source>
</evidence>
<dbReference type="Pfam" id="PF05699">
    <property type="entry name" value="Dimer_Tnp_hAT"/>
    <property type="match status" value="1"/>
</dbReference>